<keyword evidence="9" id="KW-1133">Transmembrane helix</keyword>
<evidence type="ECO:0000313" key="12">
    <source>
        <dbReference type="Proteomes" id="UP001244552"/>
    </source>
</evidence>
<keyword evidence="3" id="KW-0597">Phosphoprotein</keyword>
<feature type="transmembrane region" description="Helical" evidence="9">
    <location>
        <begin position="63"/>
        <end position="84"/>
    </location>
</feature>
<feature type="transmembrane region" description="Helical" evidence="9">
    <location>
        <begin position="19"/>
        <end position="36"/>
    </location>
</feature>
<gene>
    <name evidence="11" type="ORF">QO018_003537</name>
</gene>
<dbReference type="InterPro" id="IPR003594">
    <property type="entry name" value="HATPase_dom"/>
</dbReference>
<dbReference type="PANTHER" id="PTHR43065">
    <property type="entry name" value="SENSOR HISTIDINE KINASE"/>
    <property type="match status" value="1"/>
</dbReference>
<dbReference type="SUPFAM" id="SSF55785">
    <property type="entry name" value="PYP-like sensor domain (PAS domain)"/>
    <property type="match status" value="1"/>
</dbReference>
<dbReference type="EMBL" id="JAUSVU010000013">
    <property type="protein sequence ID" value="MDQ0534660.1"/>
    <property type="molecule type" value="Genomic_DNA"/>
</dbReference>
<evidence type="ECO:0000256" key="3">
    <source>
        <dbReference type="ARBA" id="ARBA00022553"/>
    </source>
</evidence>
<dbReference type="PRINTS" id="PR00344">
    <property type="entry name" value="BCTRLSENSOR"/>
</dbReference>
<dbReference type="InterPro" id="IPR036097">
    <property type="entry name" value="HisK_dim/P_sf"/>
</dbReference>
<dbReference type="Proteomes" id="UP001244552">
    <property type="component" value="Unassembled WGS sequence"/>
</dbReference>
<evidence type="ECO:0000256" key="9">
    <source>
        <dbReference type="SAM" id="Phobius"/>
    </source>
</evidence>
<keyword evidence="8" id="KW-0902">Two-component regulatory system</keyword>
<evidence type="ECO:0000256" key="1">
    <source>
        <dbReference type="ARBA" id="ARBA00000085"/>
    </source>
</evidence>
<dbReference type="RefSeq" id="WP_209983711.1">
    <property type="nucleotide sequence ID" value="NZ_JAGINO010000012.1"/>
</dbReference>
<dbReference type="Pfam" id="PF02518">
    <property type="entry name" value="HATPase_c"/>
    <property type="match status" value="1"/>
</dbReference>
<dbReference type="InterPro" id="IPR004358">
    <property type="entry name" value="Sig_transdc_His_kin-like_C"/>
</dbReference>
<accession>A0ABU0MMG5</accession>
<keyword evidence="12" id="KW-1185">Reference proteome</keyword>
<dbReference type="Gene3D" id="3.30.565.10">
    <property type="entry name" value="Histidine kinase-like ATPase, C-terminal domain"/>
    <property type="match status" value="1"/>
</dbReference>
<keyword evidence="4" id="KW-0808">Transferase</keyword>
<dbReference type="Gene3D" id="3.30.450.20">
    <property type="entry name" value="PAS domain"/>
    <property type="match status" value="1"/>
</dbReference>
<dbReference type="SMART" id="SM00388">
    <property type="entry name" value="HisKA"/>
    <property type="match status" value="1"/>
</dbReference>
<dbReference type="InterPro" id="IPR035965">
    <property type="entry name" value="PAS-like_dom_sf"/>
</dbReference>
<keyword evidence="6 11" id="KW-0418">Kinase</keyword>
<name>A0ABU0MMG5_9PROT</name>
<evidence type="ECO:0000313" key="11">
    <source>
        <dbReference type="EMBL" id="MDQ0534660.1"/>
    </source>
</evidence>
<dbReference type="GO" id="GO:0016301">
    <property type="term" value="F:kinase activity"/>
    <property type="evidence" value="ECO:0007669"/>
    <property type="project" value="UniProtKB-KW"/>
</dbReference>
<keyword evidence="9" id="KW-0472">Membrane</keyword>
<sequence>MVAGFGQAQAARRKSERRLGLLALPLALLVFVVDTFTDIESAIAVLYVLVLLLAANALPRAGILLAGGGCALLAVLSFLASHWTGMDLSSILRCGVSLAAIAITSVLLRRDHEARALLVSAYGALSRSEKRYRTMFEQARVSLWEQDYTGVKQALDELRAGGVTDFLAHAQANPGLARAMAAHIVTTNVNEATVELLGASDRTEVLGPVDRFLPVGDTALLQVLHALFEGRDRFEGRAELTGLDGRPLAVLLGISFPDDGLGFDQVVVGVVDITQRERTQEALLAAQAELARAARAATMGALSASIAHELNQPLGAIVLNAQTCLRWLRRDPPDLEAAEKTVERMVRDGKRAGEIVQRTRSVLVKEAARDELIELPQLVEEVILLLERELSASSATLITDFAADLPPVKAYRVGLQQVLINLFTNGMHAMAATAPAARELTVTIDRPGPGKVRVAVGDRGTGIDDQDRGRLFDPFFTTKPDGMGMGLAICRSTIESFGGALTARNLDEAGGAAGGGAIFEFTLPAAAKGD</sequence>
<dbReference type="InterPro" id="IPR003661">
    <property type="entry name" value="HisK_dim/P_dom"/>
</dbReference>
<evidence type="ECO:0000256" key="6">
    <source>
        <dbReference type="ARBA" id="ARBA00022777"/>
    </source>
</evidence>
<dbReference type="PANTHER" id="PTHR43065:SF10">
    <property type="entry name" value="PEROXIDE STRESS-ACTIVATED HISTIDINE KINASE MAK3"/>
    <property type="match status" value="1"/>
</dbReference>
<evidence type="ECO:0000256" key="2">
    <source>
        <dbReference type="ARBA" id="ARBA00012438"/>
    </source>
</evidence>
<organism evidence="11 12">
    <name type="scientific">Azospirillum picis</name>
    <dbReference type="NCBI Taxonomy" id="488438"/>
    <lineage>
        <taxon>Bacteria</taxon>
        <taxon>Pseudomonadati</taxon>
        <taxon>Pseudomonadota</taxon>
        <taxon>Alphaproteobacteria</taxon>
        <taxon>Rhodospirillales</taxon>
        <taxon>Azospirillaceae</taxon>
        <taxon>Azospirillum</taxon>
    </lineage>
</organism>
<keyword evidence="7" id="KW-0067">ATP-binding</keyword>
<comment type="catalytic activity">
    <reaction evidence="1">
        <text>ATP + protein L-histidine = ADP + protein N-phospho-L-histidine.</text>
        <dbReference type="EC" id="2.7.13.3"/>
    </reaction>
</comment>
<evidence type="ECO:0000256" key="8">
    <source>
        <dbReference type="ARBA" id="ARBA00023012"/>
    </source>
</evidence>
<evidence type="ECO:0000256" key="7">
    <source>
        <dbReference type="ARBA" id="ARBA00022840"/>
    </source>
</evidence>
<keyword evidence="5" id="KW-0547">Nucleotide-binding</keyword>
<dbReference type="SMART" id="SM00387">
    <property type="entry name" value="HATPase_c"/>
    <property type="match status" value="1"/>
</dbReference>
<dbReference type="Gene3D" id="1.10.287.130">
    <property type="match status" value="1"/>
</dbReference>
<comment type="caution">
    <text evidence="11">The sequence shown here is derived from an EMBL/GenBank/DDBJ whole genome shotgun (WGS) entry which is preliminary data.</text>
</comment>
<evidence type="ECO:0000256" key="5">
    <source>
        <dbReference type="ARBA" id="ARBA00022741"/>
    </source>
</evidence>
<dbReference type="SUPFAM" id="SSF47384">
    <property type="entry name" value="Homodimeric domain of signal transducing histidine kinase"/>
    <property type="match status" value="1"/>
</dbReference>
<dbReference type="CDD" id="cd00082">
    <property type="entry name" value="HisKA"/>
    <property type="match status" value="1"/>
</dbReference>
<reference evidence="11 12" key="1">
    <citation type="submission" date="2023-07" db="EMBL/GenBank/DDBJ databases">
        <title>Genomic Encyclopedia of Type Strains, Phase IV (KMG-IV): sequencing the most valuable type-strain genomes for metagenomic binning, comparative biology and taxonomic classification.</title>
        <authorList>
            <person name="Goeker M."/>
        </authorList>
    </citation>
    <scope>NUCLEOTIDE SEQUENCE [LARGE SCALE GENOMIC DNA]</scope>
    <source>
        <strain evidence="11 12">DSM 19922</strain>
    </source>
</reference>
<dbReference type="SUPFAM" id="SSF55874">
    <property type="entry name" value="ATPase domain of HSP90 chaperone/DNA topoisomerase II/histidine kinase"/>
    <property type="match status" value="1"/>
</dbReference>
<proteinExistence type="predicted"/>
<dbReference type="Pfam" id="PF00512">
    <property type="entry name" value="HisKA"/>
    <property type="match status" value="1"/>
</dbReference>
<dbReference type="InterPro" id="IPR005467">
    <property type="entry name" value="His_kinase_dom"/>
</dbReference>
<dbReference type="EC" id="2.7.13.3" evidence="2"/>
<evidence type="ECO:0000259" key="10">
    <source>
        <dbReference type="PROSITE" id="PS50109"/>
    </source>
</evidence>
<protein>
    <recommendedName>
        <fullName evidence="2">histidine kinase</fullName>
        <ecNumber evidence="2">2.7.13.3</ecNumber>
    </recommendedName>
</protein>
<feature type="transmembrane region" description="Helical" evidence="9">
    <location>
        <begin position="42"/>
        <end position="58"/>
    </location>
</feature>
<feature type="domain" description="Histidine kinase" evidence="10">
    <location>
        <begin position="305"/>
        <end position="527"/>
    </location>
</feature>
<dbReference type="InterPro" id="IPR036890">
    <property type="entry name" value="HATPase_C_sf"/>
</dbReference>
<dbReference type="PROSITE" id="PS50109">
    <property type="entry name" value="HIS_KIN"/>
    <property type="match status" value="1"/>
</dbReference>
<keyword evidence="9" id="KW-0812">Transmembrane</keyword>
<evidence type="ECO:0000256" key="4">
    <source>
        <dbReference type="ARBA" id="ARBA00022679"/>
    </source>
</evidence>